<dbReference type="PANTHER" id="PTHR36513">
    <property type="entry name" value="ABC TRANSMEMBRANE TYPE-1 DOMAIN-CONTAINING PROTEIN"/>
    <property type="match status" value="1"/>
</dbReference>
<dbReference type="InterPro" id="IPR014586">
    <property type="entry name" value="UCP033909"/>
</dbReference>
<sequence length="329" mass="35711">MLSLVLILTLSACAARGVIGIIPGATLPGAVVQPVFVATNRNPATGEDGYLFQQRFGESRDPSLRYVRLDVSIPPVHRTGQIEWPAPERPDLAKHFIVSAEHQFDGPQDFLAGLEKARPDGPREVVVFVHGYNVNNAEAVYRLAQIAHDFEAKVPVIAYSWPSAGSPRGYVYDRDSVIFSRDGLEILLTELTRDNRVLIVAHSMGSQLVMETLRQMSISGRGAVIERLSGVALISPDIDEDVFIQQSRRITPFPQPFMLLVSARDRMLDIAAFLTGKPTRLGSITEPGRLGDLPVTVIDLSDVQGGDPSGHSTAFTAPAAIALLRDLGG</sequence>
<accession>A0ABY8QD31</accession>
<dbReference type="EMBL" id="CP124616">
    <property type="protein sequence ID" value="WGW02531.1"/>
    <property type="molecule type" value="Genomic_DNA"/>
</dbReference>
<dbReference type="Gene3D" id="3.40.50.1820">
    <property type="entry name" value="alpha/beta hydrolase"/>
    <property type="match status" value="1"/>
</dbReference>
<dbReference type="RefSeq" id="WP_282299164.1">
    <property type="nucleotide sequence ID" value="NZ_CP124616.1"/>
</dbReference>
<reference evidence="1 2" key="1">
    <citation type="submission" date="2023-05" db="EMBL/GenBank/DDBJ databases">
        <title>YMD87, complete Genome.</title>
        <authorList>
            <person name="Zhang J."/>
            <person name="Xu X."/>
        </authorList>
    </citation>
    <scope>NUCLEOTIDE SEQUENCE [LARGE SCALE GENOMIC DNA]</scope>
    <source>
        <strain evidence="1 2">YMD87</strain>
    </source>
</reference>
<evidence type="ECO:0000313" key="1">
    <source>
        <dbReference type="EMBL" id="WGW02531.1"/>
    </source>
</evidence>
<organism evidence="1 2">
    <name type="scientific">Tropicibacter oceani</name>
    <dbReference type="NCBI Taxonomy" id="3058420"/>
    <lineage>
        <taxon>Bacteria</taxon>
        <taxon>Pseudomonadati</taxon>
        <taxon>Pseudomonadota</taxon>
        <taxon>Alphaproteobacteria</taxon>
        <taxon>Rhodobacterales</taxon>
        <taxon>Roseobacteraceae</taxon>
        <taxon>Tropicibacter</taxon>
    </lineage>
</organism>
<keyword evidence="2" id="KW-1185">Reference proteome</keyword>
<name>A0ABY8QD31_9RHOB</name>
<dbReference type="Pfam" id="PF05990">
    <property type="entry name" value="DUF900"/>
    <property type="match status" value="1"/>
</dbReference>
<dbReference type="SUPFAM" id="SSF53474">
    <property type="entry name" value="alpha/beta-Hydrolases"/>
    <property type="match status" value="1"/>
</dbReference>
<dbReference type="InterPro" id="IPR029058">
    <property type="entry name" value="AB_hydrolase_fold"/>
</dbReference>
<dbReference type="Proteomes" id="UP001241605">
    <property type="component" value="Chromosome"/>
</dbReference>
<keyword evidence="1" id="KW-0378">Hydrolase</keyword>
<gene>
    <name evidence="1" type="ORF">QF118_11295</name>
</gene>
<dbReference type="PIRSF" id="PIRSF033909">
    <property type="entry name" value="UCP033909"/>
    <property type="match status" value="1"/>
</dbReference>
<proteinExistence type="predicted"/>
<evidence type="ECO:0000313" key="2">
    <source>
        <dbReference type="Proteomes" id="UP001241605"/>
    </source>
</evidence>
<dbReference type="PANTHER" id="PTHR36513:SF1">
    <property type="entry name" value="TRANSMEMBRANE PROTEIN"/>
    <property type="match status" value="1"/>
</dbReference>
<protein>
    <submittedName>
        <fullName evidence="1">Alpha/beta fold hydrolase</fullName>
    </submittedName>
</protein>
<dbReference type="InterPro" id="IPR010297">
    <property type="entry name" value="DUF900_hydrolase"/>
</dbReference>
<dbReference type="GO" id="GO:0016787">
    <property type="term" value="F:hydrolase activity"/>
    <property type="evidence" value="ECO:0007669"/>
    <property type="project" value="UniProtKB-KW"/>
</dbReference>